<evidence type="ECO:0000256" key="4">
    <source>
        <dbReference type="ARBA" id="ARBA00023136"/>
    </source>
</evidence>
<feature type="region of interest" description="Disordered" evidence="5">
    <location>
        <begin position="1"/>
        <end position="71"/>
    </location>
</feature>
<dbReference type="VEuPathDB" id="FungiDB:PV06_01219"/>
<feature type="transmembrane region" description="Helical" evidence="6">
    <location>
        <begin position="191"/>
        <end position="211"/>
    </location>
</feature>
<feature type="transmembrane region" description="Helical" evidence="6">
    <location>
        <begin position="218"/>
        <end position="239"/>
    </location>
</feature>
<protein>
    <recommendedName>
        <fullName evidence="9">Major facilitator superfamily (MFS) profile domain-containing protein</fullName>
    </recommendedName>
</protein>
<dbReference type="InterPro" id="IPR036259">
    <property type="entry name" value="MFS_trans_sf"/>
</dbReference>
<dbReference type="Pfam" id="PF07690">
    <property type="entry name" value="MFS_1"/>
    <property type="match status" value="1"/>
</dbReference>
<keyword evidence="3 6" id="KW-1133">Transmembrane helix</keyword>
<feature type="compositionally biased region" description="Basic and acidic residues" evidence="5">
    <location>
        <begin position="62"/>
        <end position="71"/>
    </location>
</feature>
<dbReference type="GO" id="GO:0005886">
    <property type="term" value="C:plasma membrane"/>
    <property type="evidence" value="ECO:0007669"/>
    <property type="project" value="TreeGrafter"/>
</dbReference>
<proteinExistence type="predicted"/>
<reference evidence="7 8" key="1">
    <citation type="submission" date="2015-01" db="EMBL/GenBank/DDBJ databases">
        <title>The Genome Sequence of Exophiala oligosperma CBS72588.</title>
        <authorList>
            <consortium name="The Broad Institute Genomics Platform"/>
            <person name="Cuomo C."/>
            <person name="de Hoog S."/>
            <person name="Gorbushina A."/>
            <person name="Stielow B."/>
            <person name="Teixiera M."/>
            <person name="Abouelleil A."/>
            <person name="Chapman S.B."/>
            <person name="Priest M."/>
            <person name="Young S.K."/>
            <person name="Wortman J."/>
            <person name="Nusbaum C."/>
            <person name="Birren B."/>
        </authorList>
    </citation>
    <scope>NUCLEOTIDE SEQUENCE [LARGE SCALE GENOMIC DNA]</scope>
    <source>
        <strain evidence="7 8">CBS 72588</strain>
    </source>
</reference>
<evidence type="ECO:0000256" key="1">
    <source>
        <dbReference type="ARBA" id="ARBA00004141"/>
    </source>
</evidence>
<feature type="transmembrane region" description="Helical" evidence="6">
    <location>
        <begin position="361"/>
        <end position="384"/>
    </location>
</feature>
<evidence type="ECO:0000256" key="3">
    <source>
        <dbReference type="ARBA" id="ARBA00022989"/>
    </source>
</evidence>
<dbReference type="Proteomes" id="UP000053342">
    <property type="component" value="Unassembled WGS sequence"/>
</dbReference>
<dbReference type="HOGENOM" id="CLU_008455_0_3_1"/>
<keyword evidence="8" id="KW-1185">Reference proteome</keyword>
<evidence type="ECO:0000256" key="5">
    <source>
        <dbReference type="SAM" id="MobiDB-lite"/>
    </source>
</evidence>
<feature type="region of interest" description="Disordered" evidence="5">
    <location>
        <begin position="562"/>
        <end position="592"/>
    </location>
</feature>
<keyword evidence="4 6" id="KW-0472">Membrane</keyword>
<name>A0A0D2EL96_9EURO</name>
<evidence type="ECO:0008006" key="9">
    <source>
        <dbReference type="Google" id="ProtNLM"/>
    </source>
</evidence>
<dbReference type="FunFam" id="1.20.1250.20:FF:000088">
    <property type="entry name" value="MFS multidrug transporter, putative"/>
    <property type="match status" value="1"/>
</dbReference>
<feature type="transmembrane region" description="Helical" evidence="6">
    <location>
        <begin position="508"/>
        <end position="526"/>
    </location>
</feature>
<gene>
    <name evidence="7" type="ORF">PV06_01219</name>
</gene>
<evidence type="ECO:0000313" key="7">
    <source>
        <dbReference type="EMBL" id="KIW48649.1"/>
    </source>
</evidence>
<feature type="compositionally biased region" description="Basic and acidic residues" evidence="5">
    <location>
        <begin position="13"/>
        <end position="25"/>
    </location>
</feature>
<accession>A0A0D2EL96</accession>
<dbReference type="EMBL" id="KN847332">
    <property type="protein sequence ID" value="KIW48649.1"/>
    <property type="molecule type" value="Genomic_DNA"/>
</dbReference>
<dbReference type="Gene3D" id="1.20.1250.20">
    <property type="entry name" value="MFS general substrate transporter like domains"/>
    <property type="match status" value="1"/>
</dbReference>
<organism evidence="7 8">
    <name type="scientific">Exophiala oligosperma</name>
    <dbReference type="NCBI Taxonomy" id="215243"/>
    <lineage>
        <taxon>Eukaryota</taxon>
        <taxon>Fungi</taxon>
        <taxon>Dikarya</taxon>
        <taxon>Ascomycota</taxon>
        <taxon>Pezizomycotina</taxon>
        <taxon>Eurotiomycetes</taxon>
        <taxon>Chaetothyriomycetidae</taxon>
        <taxon>Chaetothyriales</taxon>
        <taxon>Herpotrichiellaceae</taxon>
        <taxon>Exophiala</taxon>
    </lineage>
</organism>
<dbReference type="SUPFAM" id="SSF103473">
    <property type="entry name" value="MFS general substrate transporter"/>
    <property type="match status" value="1"/>
</dbReference>
<keyword evidence="2 6" id="KW-0812">Transmembrane</keyword>
<dbReference type="GO" id="GO:0022857">
    <property type="term" value="F:transmembrane transporter activity"/>
    <property type="evidence" value="ECO:0007669"/>
    <property type="project" value="InterPro"/>
</dbReference>
<sequence>MSVSDQSTLGNNGDHHARTEKDSHHEQHRHRRQPDVLSSPPGSHERALGVSGPELAAENLEGDDRSKRTDGKVELTEEDAYDKLGYSFPAWKKWMILVTILLIQTSMNLNASIYANGVDGLAEKYTISKQKARVGQMIFLICYAFGCELWAPWSEELGRWPTQQLSLFLVNIWQLPAALAPNFATIVVARALGGLSTAGGSVTLGVIADLYQPEDSGFQYAVAFVVLSSVGGAPVGAVIGGFVGQYLSLPWIFWMQLCIGGAVQIIHFLIIPETRATILLDREAKRRRKNGETHFYGPDELKKPRFPLKEFGKIWARPFQMFFTEPIVLFLSLLSGFSDALLFTFLEAFTPVFKQWNWEPYQVGLAFLSSLIGYVFAYLTYLPVIRHHNKIRDEDPDKLSPESRLWWLLFLAPLETIGLFGFAWTSLGPDYGIPWIAPLIFTVLIAMANYGIYKSSIDYMIAAYGPYAASATGGNDLARDFLAGIAALYSTPFYENIGTKYKLELPSTILACLSIVVIIPIYIFYWKGEWFRDRSKFAQELNLGRRGAVERRRSSVLALRNQSMMGGGGGVSEKENEKRKPNASGVPGHVNQNEIRHVEQV</sequence>
<feature type="transmembrane region" description="Helical" evidence="6">
    <location>
        <begin position="405"/>
        <end position="427"/>
    </location>
</feature>
<dbReference type="InterPro" id="IPR011701">
    <property type="entry name" value="MFS"/>
</dbReference>
<dbReference type="AlphaFoldDB" id="A0A0D2EL96"/>
<dbReference type="STRING" id="215243.A0A0D2EL96"/>
<feature type="transmembrane region" description="Helical" evidence="6">
    <location>
        <begin position="134"/>
        <end position="153"/>
    </location>
</feature>
<feature type="transmembrane region" description="Helical" evidence="6">
    <location>
        <begin position="94"/>
        <end position="114"/>
    </location>
</feature>
<dbReference type="PANTHER" id="PTHR23502">
    <property type="entry name" value="MAJOR FACILITATOR SUPERFAMILY"/>
    <property type="match status" value="1"/>
</dbReference>
<evidence type="ECO:0000313" key="8">
    <source>
        <dbReference type="Proteomes" id="UP000053342"/>
    </source>
</evidence>
<feature type="transmembrane region" description="Helical" evidence="6">
    <location>
        <begin position="251"/>
        <end position="271"/>
    </location>
</feature>
<evidence type="ECO:0000256" key="2">
    <source>
        <dbReference type="ARBA" id="ARBA00022692"/>
    </source>
</evidence>
<feature type="transmembrane region" description="Helical" evidence="6">
    <location>
        <begin position="433"/>
        <end position="453"/>
    </location>
</feature>
<dbReference type="RefSeq" id="XP_016268865.1">
    <property type="nucleotide sequence ID" value="XM_016401812.1"/>
</dbReference>
<evidence type="ECO:0000256" key="6">
    <source>
        <dbReference type="SAM" id="Phobius"/>
    </source>
</evidence>
<dbReference type="PANTHER" id="PTHR23502:SF3">
    <property type="entry name" value="MAJOR FACILITATOR SUPERFAMILY (MFS) PROFILE DOMAIN-CONTAINING PROTEIN-RELATED"/>
    <property type="match status" value="1"/>
</dbReference>
<comment type="subcellular location">
    <subcellularLocation>
        <location evidence="1">Membrane</location>
        <topology evidence="1">Multi-pass membrane protein</topology>
    </subcellularLocation>
</comment>
<dbReference type="GeneID" id="27353293"/>
<feature type="transmembrane region" description="Helical" evidence="6">
    <location>
        <begin position="327"/>
        <end position="349"/>
    </location>
</feature>
<feature type="compositionally biased region" description="Polar residues" evidence="5">
    <location>
        <begin position="1"/>
        <end position="11"/>
    </location>
</feature>
<dbReference type="OrthoDB" id="5376138at2759"/>